<dbReference type="Gene3D" id="3.30.70.3550">
    <property type="entry name" value="Leucyl/phenylalanyl-tRNA-protein transferase, N-terminal domain"/>
    <property type="match status" value="1"/>
</dbReference>
<sequence length="215" mass="24182">MSTEPALSPALILRAYANGIFPMAETRDDPEIFWVDPRERGIFPIDGFHVSRSMARRVRRAEYRATLNQDFAAVVDGCAARENTWINDTIRGLYIELHNMGHAHSLEIYEGDVLAGGVYGVSLGAAFFGESMFSTRTDGSKRALLHLIDHLRRCGFHLFDTQFLTDHLASLGAKEISRSDYRSRLASALQMPGNIWKVPLDRDHDAVLQRMTQTS</sequence>
<accession>A0A348W8Q8</accession>
<dbReference type="InterPro" id="IPR016181">
    <property type="entry name" value="Acyl_CoA_acyltransferase"/>
</dbReference>
<comment type="catalytic activity">
    <reaction evidence="4">
        <text>L-phenylalanyl-tRNA(Phe) + an N-terminal L-alpha-aminoacyl-[protein] = an N-terminal L-phenylalanyl-L-alpha-aminoacyl-[protein] + tRNA(Phe)</text>
        <dbReference type="Rhea" id="RHEA:43632"/>
        <dbReference type="Rhea" id="RHEA-COMP:9668"/>
        <dbReference type="Rhea" id="RHEA-COMP:9699"/>
        <dbReference type="Rhea" id="RHEA-COMP:10636"/>
        <dbReference type="Rhea" id="RHEA-COMP:10637"/>
        <dbReference type="ChEBI" id="CHEBI:78442"/>
        <dbReference type="ChEBI" id="CHEBI:78531"/>
        <dbReference type="ChEBI" id="CHEBI:78597"/>
        <dbReference type="ChEBI" id="CHEBI:83561"/>
        <dbReference type="EC" id="2.3.2.6"/>
    </reaction>
</comment>
<comment type="function">
    <text evidence="4">Functions in the N-end rule pathway of protein degradation where it conjugates Leu, Phe and, less efficiently, Met from aminoacyl-tRNAs to the N-termini of proteins containing an N-terminal arginine or lysine.</text>
</comment>
<evidence type="ECO:0000256" key="2">
    <source>
        <dbReference type="ARBA" id="ARBA00022679"/>
    </source>
</evidence>
<comment type="catalytic activity">
    <reaction evidence="4">
        <text>N-terminal L-arginyl-[protein] + L-leucyl-tRNA(Leu) = N-terminal L-leucyl-L-arginyl-[protein] + tRNA(Leu) + H(+)</text>
        <dbReference type="Rhea" id="RHEA:50416"/>
        <dbReference type="Rhea" id="RHEA-COMP:9613"/>
        <dbReference type="Rhea" id="RHEA-COMP:9622"/>
        <dbReference type="Rhea" id="RHEA-COMP:12672"/>
        <dbReference type="Rhea" id="RHEA-COMP:12673"/>
        <dbReference type="ChEBI" id="CHEBI:15378"/>
        <dbReference type="ChEBI" id="CHEBI:64719"/>
        <dbReference type="ChEBI" id="CHEBI:78442"/>
        <dbReference type="ChEBI" id="CHEBI:78494"/>
        <dbReference type="ChEBI" id="CHEBI:133044"/>
        <dbReference type="EC" id="2.3.2.6"/>
    </reaction>
</comment>
<organism evidence="5 6">
    <name type="scientific">Roseovarius nubinhibens</name>
    <dbReference type="NCBI Taxonomy" id="314263"/>
    <lineage>
        <taxon>Bacteria</taxon>
        <taxon>Pseudomonadati</taxon>
        <taxon>Pseudomonadota</taxon>
        <taxon>Alphaproteobacteria</taxon>
        <taxon>Rhodobacterales</taxon>
        <taxon>Roseobacteraceae</taxon>
        <taxon>Roseovarius</taxon>
    </lineage>
</organism>
<dbReference type="Gene3D" id="3.40.630.70">
    <property type="entry name" value="Leucyl/phenylalanyl-tRNA-protein transferase, C-terminal domain"/>
    <property type="match status" value="1"/>
</dbReference>
<dbReference type="Pfam" id="PF03588">
    <property type="entry name" value="Leu_Phe_trans"/>
    <property type="match status" value="1"/>
</dbReference>
<evidence type="ECO:0000313" key="5">
    <source>
        <dbReference type="EMBL" id="HAR50920.1"/>
    </source>
</evidence>
<dbReference type="GO" id="GO:0005737">
    <property type="term" value="C:cytoplasm"/>
    <property type="evidence" value="ECO:0007669"/>
    <property type="project" value="UniProtKB-SubCell"/>
</dbReference>
<keyword evidence="2 4" id="KW-0808">Transferase</keyword>
<dbReference type="EMBL" id="DMVW01000039">
    <property type="protein sequence ID" value="HAR50920.1"/>
    <property type="molecule type" value="Genomic_DNA"/>
</dbReference>
<dbReference type="SUPFAM" id="SSF55729">
    <property type="entry name" value="Acyl-CoA N-acyltransferases (Nat)"/>
    <property type="match status" value="1"/>
</dbReference>
<keyword evidence="3 4" id="KW-0012">Acyltransferase</keyword>
<evidence type="ECO:0000256" key="1">
    <source>
        <dbReference type="ARBA" id="ARBA00022490"/>
    </source>
</evidence>
<dbReference type="PANTHER" id="PTHR30098:SF2">
    <property type="entry name" value="LEUCYL_PHENYLALANYL-TRNA--PROTEIN TRANSFERASE"/>
    <property type="match status" value="1"/>
</dbReference>
<comment type="caution">
    <text evidence="5">The sequence shown here is derived from an EMBL/GenBank/DDBJ whole genome shotgun (WGS) entry which is preliminary data.</text>
</comment>
<evidence type="ECO:0000256" key="3">
    <source>
        <dbReference type="ARBA" id="ARBA00023315"/>
    </source>
</evidence>
<comment type="catalytic activity">
    <reaction evidence="4">
        <text>N-terminal L-lysyl-[protein] + L-leucyl-tRNA(Leu) = N-terminal L-leucyl-L-lysyl-[protein] + tRNA(Leu) + H(+)</text>
        <dbReference type="Rhea" id="RHEA:12340"/>
        <dbReference type="Rhea" id="RHEA-COMP:9613"/>
        <dbReference type="Rhea" id="RHEA-COMP:9622"/>
        <dbReference type="Rhea" id="RHEA-COMP:12670"/>
        <dbReference type="Rhea" id="RHEA-COMP:12671"/>
        <dbReference type="ChEBI" id="CHEBI:15378"/>
        <dbReference type="ChEBI" id="CHEBI:65249"/>
        <dbReference type="ChEBI" id="CHEBI:78442"/>
        <dbReference type="ChEBI" id="CHEBI:78494"/>
        <dbReference type="ChEBI" id="CHEBI:133043"/>
        <dbReference type="EC" id="2.3.2.6"/>
    </reaction>
</comment>
<dbReference type="InterPro" id="IPR042203">
    <property type="entry name" value="Leu/Phe-tRNA_Trfase_C"/>
</dbReference>
<dbReference type="EC" id="2.3.2.6" evidence="4"/>
<comment type="subcellular location">
    <subcellularLocation>
        <location evidence="4">Cytoplasm</location>
    </subcellularLocation>
</comment>
<dbReference type="GO" id="GO:0030163">
    <property type="term" value="P:protein catabolic process"/>
    <property type="evidence" value="ECO:0007669"/>
    <property type="project" value="UniProtKB-UniRule"/>
</dbReference>
<dbReference type="NCBIfam" id="TIGR00667">
    <property type="entry name" value="aat"/>
    <property type="match status" value="1"/>
</dbReference>
<dbReference type="InterPro" id="IPR004616">
    <property type="entry name" value="Leu/Phe-tRNA_Trfase"/>
</dbReference>
<keyword evidence="1 4" id="KW-0963">Cytoplasm</keyword>
<name>A0A348W8Q8_9RHOB</name>
<protein>
    <recommendedName>
        <fullName evidence="4">Leucyl/phenylalanyl-tRNA--protein transferase</fullName>
        <ecNumber evidence="4">2.3.2.6</ecNumber>
    </recommendedName>
    <alternativeName>
        <fullName evidence="4">L/F-transferase</fullName>
    </alternativeName>
    <alternativeName>
        <fullName evidence="4">Leucyltransferase</fullName>
    </alternativeName>
    <alternativeName>
        <fullName evidence="4">Phenyalanyltransferase</fullName>
    </alternativeName>
</protein>
<dbReference type="InterPro" id="IPR042221">
    <property type="entry name" value="Leu/Phe-tRNA_Trfase_N"/>
</dbReference>
<gene>
    <name evidence="4" type="primary">aat</name>
    <name evidence="5" type="ORF">DCS45_03445</name>
</gene>
<dbReference type="GO" id="GO:0008914">
    <property type="term" value="F:leucyl-tRNA--protein transferase activity"/>
    <property type="evidence" value="ECO:0007669"/>
    <property type="project" value="UniProtKB-UniRule"/>
</dbReference>
<reference evidence="5 6" key="1">
    <citation type="journal article" date="2018" name="Nat. Biotechnol.">
        <title>A standardized bacterial taxonomy based on genome phylogeny substantially revises the tree of life.</title>
        <authorList>
            <person name="Parks D.H."/>
            <person name="Chuvochina M."/>
            <person name="Waite D.W."/>
            <person name="Rinke C."/>
            <person name="Skarshewski A."/>
            <person name="Chaumeil P.A."/>
            <person name="Hugenholtz P."/>
        </authorList>
    </citation>
    <scope>NUCLEOTIDE SEQUENCE [LARGE SCALE GENOMIC DNA]</scope>
    <source>
        <strain evidence="5">UBA9169</strain>
    </source>
</reference>
<dbReference type="HAMAP" id="MF_00688">
    <property type="entry name" value="Leu_Phe_trans"/>
    <property type="match status" value="1"/>
</dbReference>
<evidence type="ECO:0000313" key="6">
    <source>
        <dbReference type="Proteomes" id="UP000264719"/>
    </source>
</evidence>
<dbReference type="Proteomes" id="UP000264719">
    <property type="component" value="Unassembled WGS sequence"/>
</dbReference>
<proteinExistence type="inferred from homology"/>
<dbReference type="AlphaFoldDB" id="A0A348W8Q8"/>
<dbReference type="RefSeq" id="WP_009812285.1">
    <property type="nucleotide sequence ID" value="NZ_CAXAXR010000010.1"/>
</dbReference>
<dbReference type="FunFam" id="3.40.630.70:FF:000001">
    <property type="entry name" value="Leucyl/phenylalanyl-tRNA--protein transferase"/>
    <property type="match status" value="1"/>
</dbReference>
<evidence type="ECO:0000256" key="4">
    <source>
        <dbReference type="HAMAP-Rule" id="MF_00688"/>
    </source>
</evidence>
<comment type="similarity">
    <text evidence="4">Belongs to the L/F-transferase family.</text>
</comment>
<dbReference type="PANTHER" id="PTHR30098">
    <property type="entry name" value="LEUCYL/PHENYLALANYL-TRNA--PROTEIN TRANSFERASE"/>
    <property type="match status" value="1"/>
</dbReference>